<comment type="caution">
    <text evidence="1">The sequence shown here is derived from an EMBL/GenBank/DDBJ whole genome shotgun (WGS) entry which is preliminary data.</text>
</comment>
<gene>
    <name evidence="1" type="ORF">TGAMA5MH_05237</name>
</gene>
<sequence length="314" mass="35812">MDQELNGARVHFDMRLHVPPMAQTSFIADNYRAMKRLVAEGYITIKPNAKLKLGPRGLWEADGQSPLTETMSREKNPVEPYISAEIANPTTSPGPNYSHDSWNSDFIGEEEASRTLRLIDGLNEILKDKHHNAHPAWTRLEEELNSTSTYCFLDEEIIKRLIVRANDEEVADWNAFRESHAYCSGSRPDAQHVAPVTALIKALCHFCGYSLDNPWFSLPWLPDNISVAEEGYKVMEDQRVDTLREAAEKGDPSNATSIIRYVELVQIARDFGHKRQSIFAAMKELHDRLKAMIEQRMLGNRMLQLIGRKPPREN</sequence>
<reference evidence="1 2" key="1">
    <citation type="submission" date="2017-02" db="EMBL/GenBank/DDBJ databases">
        <title>Genomes of Trichoderma spp. with biocontrol activity.</title>
        <authorList>
            <person name="Gardiner D."/>
            <person name="Kazan K."/>
            <person name="Vos C."/>
            <person name="Harvey P."/>
        </authorList>
    </citation>
    <scope>NUCLEOTIDE SEQUENCE [LARGE SCALE GENOMIC DNA]</scope>
    <source>
        <strain evidence="1 2">A5MH</strain>
    </source>
</reference>
<dbReference type="EMBL" id="MTYH01000050">
    <property type="protein sequence ID" value="PNP42496.1"/>
    <property type="molecule type" value="Genomic_DNA"/>
</dbReference>
<organism evidence="1 2">
    <name type="scientific">Trichoderma gamsii</name>
    <dbReference type="NCBI Taxonomy" id="398673"/>
    <lineage>
        <taxon>Eukaryota</taxon>
        <taxon>Fungi</taxon>
        <taxon>Dikarya</taxon>
        <taxon>Ascomycota</taxon>
        <taxon>Pezizomycotina</taxon>
        <taxon>Sordariomycetes</taxon>
        <taxon>Hypocreomycetidae</taxon>
        <taxon>Hypocreales</taxon>
        <taxon>Hypocreaceae</taxon>
        <taxon>Trichoderma</taxon>
    </lineage>
</organism>
<evidence type="ECO:0000313" key="2">
    <source>
        <dbReference type="Proteomes" id="UP000236546"/>
    </source>
</evidence>
<dbReference type="Proteomes" id="UP000236546">
    <property type="component" value="Unassembled WGS sequence"/>
</dbReference>
<dbReference type="AlphaFoldDB" id="A0A2K0TAE5"/>
<accession>A0A2K0TAE5</accession>
<dbReference type="OrthoDB" id="4899249at2759"/>
<name>A0A2K0TAE5_9HYPO</name>
<proteinExistence type="predicted"/>
<protein>
    <submittedName>
        <fullName evidence="1">Uncharacterized protein</fullName>
    </submittedName>
</protein>
<evidence type="ECO:0000313" key="1">
    <source>
        <dbReference type="EMBL" id="PNP42496.1"/>
    </source>
</evidence>